<protein>
    <submittedName>
        <fullName evidence="3">Cupin domain-containing protein</fullName>
    </submittedName>
</protein>
<dbReference type="InterPro" id="IPR051610">
    <property type="entry name" value="GPI/OXD"/>
</dbReference>
<organism evidence="3 4">
    <name type="scientific">Thalassobellus suaedae</name>
    <dbReference type="NCBI Taxonomy" id="3074124"/>
    <lineage>
        <taxon>Bacteria</taxon>
        <taxon>Pseudomonadati</taxon>
        <taxon>Bacteroidota</taxon>
        <taxon>Flavobacteriia</taxon>
        <taxon>Flavobacteriales</taxon>
        <taxon>Flavobacteriaceae</taxon>
        <taxon>Thalassobellus</taxon>
    </lineage>
</organism>
<evidence type="ECO:0000259" key="2">
    <source>
        <dbReference type="Pfam" id="PF07883"/>
    </source>
</evidence>
<dbReference type="InterPro" id="IPR011051">
    <property type="entry name" value="RmlC_Cupin_sf"/>
</dbReference>
<accession>A0ABY9XTB5</accession>
<dbReference type="SUPFAM" id="SSF51182">
    <property type="entry name" value="RmlC-like cupins"/>
    <property type="match status" value="1"/>
</dbReference>
<dbReference type="Gene3D" id="2.60.120.10">
    <property type="entry name" value="Jelly Rolls"/>
    <property type="match status" value="1"/>
</dbReference>
<dbReference type="PANTHER" id="PTHR35848">
    <property type="entry name" value="OXALATE-BINDING PROTEIN"/>
    <property type="match status" value="1"/>
</dbReference>
<dbReference type="CDD" id="cd02208">
    <property type="entry name" value="cupin_RmlC-like"/>
    <property type="match status" value="1"/>
</dbReference>
<proteinExistence type="predicted"/>
<dbReference type="InterPro" id="IPR014710">
    <property type="entry name" value="RmlC-like_jellyroll"/>
</dbReference>
<reference evidence="3 4" key="1">
    <citation type="submission" date="2023-09" db="EMBL/GenBank/DDBJ databases">
        <title>Thalassobella suaedae gen. nov., sp. nov., a marine bacterium of the family Flavobacteriaceae isolated from a halophyte Suaeda japonica.</title>
        <authorList>
            <person name="Lee S.Y."/>
            <person name="Hwang C.Y."/>
        </authorList>
    </citation>
    <scope>NUCLEOTIDE SEQUENCE [LARGE SCALE GENOMIC DNA]</scope>
    <source>
        <strain evidence="3 4">HL-DH14</strain>
    </source>
</reference>
<feature type="domain" description="Cupin type-2" evidence="2">
    <location>
        <begin position="66"/>
        <end position="129"/>
    </location>
</feature>
<name>A0ABY9XTB5_9FLAO</name>
<sequence>MKTILTIILCFFTLTILAQLEPVKAGVYKWTDHPVKASKDRESRKILEGVSPHFEYLEIHATTQFPGAKPGTAHANDDIEECIIVKEGLMKVTLEGESTVLGIGGVFLLMPKQMHSLENIGDTNLTYYVMRYKSKKKMNIERGEIAGGSLLLNPQHLVSKPSSRGAGRAYFDRPTAMCERFEMHVTRLDSKGLSHQPHKHIETEIILVLSGETAMMIEGENYKGIAGDFYFMPSQLFHGVSNTSDKPCSYFAFKWN</sequence>
<dbReference type="EMBL" id="CP134537">
    <property type="protein sequence ID" value="WNH09050.1"/>
    <property type="molecule type" value="Genomic_DNA"/>
</dbReference>
<dbReference type="InterPro" id="IPR013096">
    <property type="entry name" value="Cupin_2"/>
</dbReference>
<dbReference type="Pfam" id="PF07883">
    <property type="entry name" value="Cupin_2"/>
    <property type="match status" value="2"/>
</dbReference>
<evidence type="ECO:0000256" key="1">
    <source>
        <dbReference type="ARBA" id="ARBA00022723"/>
    </source>
</evidence>
<dbReference type="RefSeq" id="WP_415865583.1">
    <property type="nucleotide sequence ID" value="NZ_CP134537.1"/>
</dbReference>
<dbReference type="Proteomes" id="UP001302806">
    <property type="component" value="Chromosome"/>
</dbReference>
<evidence type="ECO:0000313" key="3">
    <source>
        <dbReference type="EMBL" id="WNH09050.1"/>
    </source>
</evidence>
<keyword evidence="1" id="KW-0479">Metal-binding</keyword>
<gene>
    <name evidence="3" type="ORF">RHP51_18800</name>
</gene>
<dbReference type="PANTHER" id="PTHR35848:SF6">
    <property type="entry name" value="CUPIN TYPE-2 DOMAIN-CONTAINING PROTEIN"/>
    <property type="match status" value="1"/>
</dbReference>
<feature type="domain" description="Cupin type-2" evidence="2">
    <location>
        <begin position="187"/>
        <end position="251"/>
    </location>
</feature>
<evidence type="ECO:0000313" key="4">
    <source>
        <dbReference type="Proteomes" id="UP001302806"/>
    </source>
</evidence>